<dbReference type="InterPro" id="IPR017455">
    <property type="entry name" value="Znf_FYVE-rel"/>
</dbReference>
<name>A0A1W0A5W1_9STRA</name>
<evidence type="ECO:0000256" key="3">
    <source>
        <dbReference type="ARBA" id="ARBA00022833"/>
    </source>
</evidence>
<dbReference type="Gene3D" id="3.30.40.10">
    <property type="entry name" value="Zinc/RING finger domain, C3HC4 (zinc finger)"/>
    <property type="match status" value="1"/>
</dbReference>
<feature type="region of interest" description="Disordered" evidence="5">
    <location>
        <begin position="1"/>
        <end position="22"/>
    </location>
</feature>
<keyword evidence="8" id="KW-1185">Reference proteome</keyword>
<protein>
    <recommendedName>
        <fullName evidence="6">FYVE-type domain-containing protein</fullName>
    </recommendedName>
</protein>
<keyword evidence="3" id="KW-0862">Zinc</keyword>
<evidence type="ECO:0000256" key="5">
    <source>
        <dbReference type="SAM" id="MobiDB-lite"/>
    </source>
</evidence>
<comment type="caution">
    <text evidence="7">The sequence shown here is derived from an EMBL/GenBank/DDBJ whole genome shotgun (WGS) entry which is preliminary data.</text>
</comment>
<dbReference type="AlphaFoldDB" id="A0A1W0A5W1"/>
<gene>
    <name evidence="7" type="ORF">THRCLA_02297</name>
</gene>
<accession>A0A1W0A5W1</accession>
<feature type="domain" description="FYVE-type" evidence="6">
    <location>
        <begin position="277"/>
        <end position="333"/>
    </location>
</feature>
<dbReference type="OrthoDB" id="59153at2759"/>
<dbReference type="SUPFAM" id="SSF55961">
    <property type="entry name" value="Bet v1-like"/>
    <property type="match status" value="1"/>
</dbReference>
<reference evidence="7 8" key="1">
    <citation type="journal article" date="2014" name="Genome Biol. Evol.">
        <title>The secreted proteins of Achlya hypogyna and Thraustotheca clavata identify the ancestral oomycete secretome and reveal gene acquisitions by horizontal gene transfer.</title>
        <authorList>
            <person name="Misner I."/>
            <person name="Blouin N."/>
            <person name="Leonard G."/>
            <person name="Richards T.A."/>
            <person name="Lane C.E."/>
        </authorList>
    </citation>
    <scope>NUCLEOTIDE SEQUENCE [LARGE SCALE GENOMIC DNA]</scope>
    <source>
        <strain evidence="7 8">ATCC 34112</strain>
    </source>
</reference>
<evidence type="ECO:0000256" key="1">
    <source>
        <dbReference type="ARBA" id="ARBA00022723"/>
    </source>
</evidence>
<dbReference type="EMBL" id="JNBS01000441">
    <property type="protein sequence ID" value="OQS05598.1"/>
    <property type="molecule type" value="Genomic_DNA"/>
</dbReference>
<dbReference type="Gene3D" id="3.30.530.20">
    <property type="match status" value="1"/>
</dbReference>
<keyword evidence="2 4" id="KW-0863">Zinc-finger</keyword>
<evidence type="ECO:0000259" key="6">
    <source>
        <dbReference type="PROSITE" id="PS50178"/>
    </source>
</evidence>
<organism evidence="7 8">
    <name type="scientific">Thraustotheca clavata</name>
    <dbReference type="NCBI Taxonomy" id="74557"/>
    <lineage>
        <taxon>Eukaryota</taxon>
        <taxon>Sar</taxon>
        <taxon>Stramenopiles</taxon>
        <taxon>Oomycota</taxon>
        <taxon>Saprolegniomycetes</taxon>
        <taxon>Saprolegniales</taxon>
        <taxon>Achlyaceae</taxon>
        <taxon>Thraustotheca</taxon>
    </lineage>
</organism>
<evidence type="ECO:0000313" key="7">
    <source>
        <dbReference type="EMBL" id="OQS05598.1"/>
    </source>
</evidence>
<dbReference type="InterPro" id="IPR011011">
    <property type="entry name" value="Znf_FYVE_PHD"/>
</dbReference>
<proteinExistence type="predicted"/>
<dbReference type="SUPFAM" id="SSF57903">
    <property type="entry name" value="FYVE/PHD zinc finger"/>
    <property type="match status" value="1"/>
</dbReference>
<dbReference type="InterPro" id="IPR013083">
    <property type="entry name" value="Znf_RING/FYVE/PHD"/>
</dbReference>
<keyword evidence="1" id="KW-0479">Metal-binding</keyword>
<dbReference type="InterPro" id="IPR023393">
    <property type="entry name" value="START-like_dom_sf"/>
</dbReference>
<feature type="compositionally biased region" description="Low complexity" evidence="5">
    <location>
        <begin position="1"/>
        <end position="18"/>
    </location>
</feature>
<feature type="non-terminal residue" evidence="7">
    <location>
        <position position="343"/>
    </location>
</feature>
<evidence type="ECO:0000313" key="8">
    <source>
        <dbReference type="Proteomes" id="UP000243217"/>
    </source>
</evidence>
<dbReference type="PROSITE" id="PS50178">
    <property type="entry name" value="ZF_FYVE"/>
    <property type="match status" value="1"/>
</dbReference>
<dbReference type="GO" id="GO:0008270">
    <property type="term" value="F:zinc ion binding"/>
    <property type="evidence" value="ECO:0007669"/>
    <property type="project" value="UniProtKB-KW"/>
</dbReference>
<evidence type="ECO:0000256" key="4">
    <source>
        <dbReference type="PROSITE-ProRule" id="PRU00091"/>
    </source>
</evidence>
<dbReference type="Proteomes" id="UP000243217">
    <property type="component" value="Unassembled WGS sequence"/>
</dbReference>
<evidence type="ECO:0000256" key="2">
    <source>
        <dbReference type="ARBA" id="ARBA00022771"/>
    </source>
</evidence>
<sequence>MSASPRPLTRTPSTPRTACSSGAQPVVPELRYSEVMEPSCLLTWLHLSDAEKHEYAKLGYKASAELIELASLSRNAKLKANGKDSAFCRQTSIIPECISLQDYIDRVHPNEYKGFDDTMHLCTIEDENDGGHYHMRLQWGLLRSPWTQDREFYYLEIQHIFIDTAGLRGYARCLISVPLSLDLMPIKRIKGSLHHSGIIVKETMTPGVMEEVILINMSLGGSVPSFVTNFVAKALLKRTCQLQVLMLQPLHLRQHKAKGLFAQRRISIWSEEPLKGSHDKKFCKECSRNLPWYRLRFKCVVCSETVCKYCTKQNELGWNKNDRVCGSCNEAINSMQAKPRQSC</sequence>